<dbReference type="OrthoDB" id="9801609at2"/>
<evidence type="ECO:0000256" key="1">
    <source>
        <dbReference type="ARBA" id="ARBA00022679"/>
    </source>
</evidence>
<protein>
    <submittedName>
        <fullName evidence="3">Glycosyltransferase</fullName>
    </submittedName>
</protein>
<name>A0A6N8KU45_9SPHI</name>
<accession>A0A6N8KU45</accession>
<evidence type="ECO:0000313" key="4">
    <source>
        <dbReference type="Proteomes" id="UP000435036"/>
    </source>
</evidence>
<dbReference type="EMBL" id="WSQA01000002">
    <property type="protein sequence ID" value="MVZ60980.1"/>
    <property type="molecule type" value="Genomic_DNA"/>
</dbReference>
<dbReference type="Pfam" id="PF00534">
    <property type="entry name" value="Glycos_transf_1"/>
    <property type="match status" value="1"/>
</dbReference>
<dbReference type="PANTHER" id="PTHR46401">
    <property type="entry name" value="GLYCOSYLTRANSFERASE WBBK-RELATED"/>
    <property type="match status" value="1"/>
</dbReference>
<dbReference type="RefSeq" id="WP_160367630.1">
    <property type="nucleotide sequence ID" value="NZ_WSQA01000002.1"/>
</dbReference>
<sequence length="371" mass="42925">MEKKKTIVVSAVNLNVGGTLTILRDCLSYLSSLNKEGDYRIIAVVYDKDLAYYPYIEYIENKWPKKSWLNRLWYEYISLNKISKQIGPVFLWLSLHDTTPNVIAERQAVYCHNPFPFYHWKFKEILFAPKIVGFSLFSKLIYQKGIHRNLFVIVQQQWIKDAFKRMFGLAKDKIIVALPTENSDNNWSIKPSEGTVEIPSFIYAASPNSHKNFECLCEATRILAINTDSEFNVKLTIDGTENAYSKWLYKKWGSVKQIKWEGFQDRKSMFKLYNEASCLVFPSKVETWGLPITEFASFKKPMLLANLPYAKETAASTSNAAFFNSENPQELAELMLAFIEQKKGVFSTVPEKNLEEPVSKSWEQLFSILLK</sequence>
<gene>
    <name evidence="3" type="ORF">GQF63_02990</name>
</gene>
<keyword evidence="1 3" id="KW-0808">Transferase</keyword>
<feature type="domain" description="Glycosyl transferase family 1" evidence="2">
    <location>
        <begin position="200"/>
        <end position="342"/>
    </location>
</feature>
<dbReference type="Gene3D" id="3.40.50.2000">
    <property type="entry name" value="Glycogen Phosphorylase B"/>
    <property type="match status" value="1"/>
</dbReference>
<dbReference type="GO" id="GO:0009103">
    <property type="term" value="P:lipopolysaccharide biosynthetic process"/>
    <property type="evidence" value="ECO:0007669"/>
    <property type="project" value="TreeGrafter"/>
</dbReference>
<dbReference type="AlphaFoldDB" id="A0A6N8KU45"/>
<comment type="caution">
    <text evidence="3">The sequence shown here is derived from an EMBL/GenBank/DDBJ whole genome shotgun (WGS) entry which is preliminary data.</text>
</comment>
<dbReference type="SUPFAM" id="SSF53756">
    <property type="entry name" value="UDP-Glycosyltransferase/glycogen phosphorylase"/>
    <property type="match status" value="1"/>
</dbReference>
<dbReference type="PANTHER" id="PTHR46401:SF2">
    <property type="entry name" value="GLYCOSYLTRANSFERASE WBBK-RELATED"/>
    <property type="match status" value="1"/>
</dbReference>
<evidence type="ECO:0000259" key="2">
    <source>
        <dbReference type="Pfam" id="PF00534"/>
    </source>
</evidence>
<organism evidence="3 4">
    <name type="scientific">Sphingobacterium humi</name>
    <dbReference type="NCBI Taxonomy" id="1796905"/>
    <lineage>
        <taxon>Bacteria</taxon>
        <taxon>Pseudomonadati</taxon>
        <taxon>Bacteroidota</taxon>
        <taxon>Sphingobacteriia</taxon>
        <taxon>Sphingobacteriales</taxon>
        <taxon>Sphingobacteriaceae</taxon>
        <taxon>Sphingobacterium</taxon>
    </lineage>
</organism>
<dbReference type="GO" id="GO:0016757">
    <property type="term" value="F:glycosyltransferase activity"/>
    <property type="evidence" value="ECO:0007669"/>
    <property type="project" value="InterPro"/>
</dbReference>
<reference evidence="3 4" key="1">
    <citation type="submission" date="2019-12" db="EMBL/GenBank/DDBJ databases">
        <authorList>
            <person name="Dong K."/>
        </authorList>
    </citation>
    <scope>NUCLEOTIDE SEQUENCE [LARGE SCALE GENOMIC DNA]</scope>
    <source>
        <strain evidence="3 4">JCM 31225</strain>
    </source>
</reference>
<dbReference type="Proteomes" id="UP000435036">
    <property type="component" value="Unassembled WGS sequence"/>
</dbReference>
<proteinExistence type="predicted"/>
<dbReference type="InterPro" id="IPR001296">
    <property type="entry name" value="Glyco_trans_1"/>
</dbReference>
<keyword evidence="4" id="KW-1185">Reference proteome</keyword>
<evidence type="ECO:0000313" key="3">
    <source>
        <dbReference type="EMBL" id="MVZ60980.1"/>
    </source>
</evidence>